<dbReference type="PROSITE" id="PS50111">
    <property type="entry name" value="CHEMOTAXIS_TRANSDUC_2"/>
    <property type="match status" value="1"/>
</dbReference>
<sequence>MRQNLPVSNEEYLIPEGISLVSQTDLHGTITDCNDAFQIASGFEREELIGQPHNLIRHPDVPSVVFEDMWLTLKKGYPWSQLVKNRRADGGYYWVKANVTPLFKEGKVYGYMSVRNTINAEDKAAGTLIYDELRQGRGTLKYGNFRHGFDWDKVNPMSSLQPVTQVMLLMSMFYLLPTQVFAWANDINHTTPMAYALMGLIPTLMFIWWYMRRNEFGRVLMHRIANHEEVDFGEFNPESLSGKLLGAMRSVSVATRAKSEQALNELDQHKQLKVAIDQISTNIMIANRKLEITYMNQHMQKFMKQREKQLKTVLPHFNADKLLGVNIDVFHKKPEHNRQMIGSFKKPTYTEIEVAGLALGLQIIPVFNRNGDQVSTVVEWQDKTAEKQLIENVGSVVQSAKEGLLDKRIEVDNLEGVAKVLGEKVNELLVSVDAPVSDAIHVATALSQGNLTNKIDACYSGRFALLKESLNVAAENLNSMMLQTKDAAQGVSLGSSHISSGSRDLNERTQQQAASLEETAASMEQMTSGVQQSADNAREASKLAKSSVTMAMRGADVMQDGITSMEEIRQSSQKIQNIIELIDSIAFQTNLLALNAAVEAARAGEHGRGFAVVAGEVRNLAQKSASAANDIRGLIDDTVGKISIGTAKIESAGESMKRMIDAIHEVSNFVEQIADSSSEQSEGIRQVNYAIASMDSNVQQNAAMVEETSATAEELERTAELLSQNVANFKLDTRQHYVSTTLDIGFDFEGAKRAHRSHRVLVRSLISDASTTQFDKKMTDPNVCELGIWLNSVTQQYAHNRVFKALSEAHSEYHAYIGKIFANKEIGDHDAANHMADKIEGMVNNVIDLIGKLEAEMTHLLSADNCLQNDLPAIRRVS</sequence>
<dbReference type="RefSeq" id="WP_173274126.1">
    <property type="nucleotide sequence ID" value="NZ_AP021889.1"/>
</dbReference>
<dbReference type="GO" id="GO:0004888">
    <property type="term" value="F:transmembrane signaling receptor activity"/>
    <property type="evidence" value="ECO:0007669"/>
    <property type="project" value="InterPro"/>
</dbReference>
<evidence type="ECO:0000256" key="1">
    <source>
        <dbReference type="ARBA" id="ARBA00004370"/>
    </source>
</evidence>
<dbReference type="PANTHER" id="PTHR43531">
    <property type="entry name" value="PROTEIN ICFG"/>
    <property type="match status" value="1"/>
</dbReference>
<feature type="domain" description="HAMP" evidence="11">
    <location>
        <begin position="430"/>
        <end position="482"/>
    </location>
</feature>
<dbReference type="Proteomes" id="UP000501726">
    <property type="component" value="Chromosome"/>
</dbReference>
<dbReference type="AlphaFoldDB" id="A0A6F8PYH7"/>
<dbReference type="SMART" id="SM00091">
    <property type="entry name" value="PAS"/>
    <property type="match status" value="2"/>
</dbReference>
<dbReference type="Pfam" id="PF13188">
    <property type="entry name" value="PAS_8"/>
    <property type="match status" value="1"/>
</dbReference>
<keyword evidence="13" id="KW-1185">Reference proteome</keyword>
<dbReference type="InterPro" id="IPR000014">
    <property type="entry name" value="PAS"/>
</dbReference>
<feature type="transmembrane region" description="Helical" evidence="8">
    <location>
        <begin position="166"/>
        <end position="184"/>
    </location>
</feature>
<feature type="compositionally biased region" description="Low complexity" evidence="7">
    <location>
        <begin position="493"/>
        <end position="502"/>
    </location>
</feature>
<evidence type="ECO:0000256" key="6">
    <source>
        <dbReference type="SAM" id="Coils"/>
    </source>
</evidence>
<feature type="transmembrane region" description="Helical" evidence="8">
    <location>
        <begin position="190"/>
        <end position="211"/>
    </location>
</feature>
<evidence type="ECO:0000256" key="2">
    <source>
        <dbReference type="ARBA" id="ARBA00022481"/>
    </source>
</evidence>
<dbReference type="EMBL" id="AP021889">
    <property type="protein sequence ID" value="BBP47048.1"/>
    <property type="molecule type" value="Genomic_DNA"/>
</dbReference>
<evidence type="ECO:0000256" key="5">
    <source>
        <dbReference type="PROSITE-ProRule" id="PRU00284"/>
    </source>
</evidence>
<evidence type="ECO:0000259" key="11">
    <source>
        <dbReference type="PROSITE" id="PS50885"/>
    </source>
</evidence>
<evidence type="ECO:0000313" key="13">
    <source>
        <dbReference type="Proteomes" id="UP000501726"/>
    </source>
</evidence>
<dbReference type="SUPFAM" id="SSF55785">
    <property type="entry name" value="PYP-like sensor domain (PAS domain)"/>
    <property type="match status" value="1"/>
</dbReference>
<dbReference type="SUPFAM" id="SSF58104">
    <property type="entry name" value="Methyl-accepting chemotaxis protein (MCP) signaling domain"/>
    <property type="match status" value="1"/>
</dbReference>
<evidence type="ECO:0000259" key="10">
    <source>
        <dbReference type="PROSITE" id="PS50112"/>
    </source>
</evidence>
<dbReference type="PROSITE" id="PS50112">
    <property type="entry name" value="PAS"/>
    <property type="match status" value="1"/>
</dbReference>
<organism evidence="12 13">
    <name type="scientific">Thiosulfatimonas sediminis</name>
    <dbReference type="NCBI Taxonomy" id="2675054"/>
    <lineage>
        <taxon>Bacteria</taxon>
        <taxon>Pseudomonadati</taxon>
        <taxon>Pseudomonadota</taxon>
        <taxon>Gammaproteobacteria</taxon>
        <taxon>Thiotrichales</taxon>
        <taxon>Piscirickettsiaceae</taxon>
        <taxon>Thiosulfatimonas</taxon>
    </lineage>
</organism>
<dbReference type="InterPro" id="IPR035965">
    <property type="entry name" value="PAS-like_dom_sf"/>
</dbReference>
<evidence type="ECO:0008006" key="14">
    <source>
        <dbReference type="Google" id="ProtNLM"/>
    </source>
</evidence>
<dbReference type="InterPro" id="IPR051310">
    <property type="entry name" value="MCP_chemotaxis"/>
</dbReference>
<evidence type="ECO:0000256" key="8">
    <source>
        <dbReference type="SAM" id="Phobius"/>
    </source>
</evidence>
<dbReference type="InterPro" id="IPR004089">
    <property type="entry name" value="MCPsignal_dom"/>
</dbReference>
<protein>
    <recommendedName>
        <fullName evidence="14">Methyl-accepting chemotaxis protein</fullName>
    </recommendedName>
</protein>
<dbReference type="SMART" id="SM00283">
    <property type="entry name" value="MA"/>
    <property type="match status" value="1"/>
</dbReference>
<dbReference type="GO" id="GO:0006935">
    <property type="term" value="P:chemotaxis"/>
    <property type="evidence" value="ECO:0007669"/>
    <property type="project" value="InterPro"/>
</dbReference>
<dbReference type="PANTHER" id="PTHR43531:SF14">
    <property type="entry name" value="METHYL-ACCEPTING CHEMOTAXIS PROTEIN I-RELATED"/>
    <property type="match status" value="1"/>
</dbReference>
<feature type="domain" description="Methyl-accepting transducer" evidence="9">
    <location>
        <begin position="487"/>
        <end position="716"/>
    </location>
</feature>
<evidence type="ECO:0000256" key="7">
    <source>
        <dbReference type="SAM" id="MobiDB-lite"/>
    </source>
</evidence>
<accession>A0A6F8PYH7</accession>
<keyword evidence="8" id="KW-0472">Membrane</keyword>
<keyword evidence="2" id="KW-0488">Methylation</keyword>
<dbReference type="GO" id="GO:0007165">
    <property type="term" value="P:signal transduction"/>
    <property type="evidence" value="ECO:0007669"/>
    <property type="project" value="UniProtKB-KW"/>
</dbReference>
<dbReference type="Gene3D" id="3.30.450.20">
    <property type="entry name" value="PAS domain"/>
    <property type="match status" value="2"/>
</dbReference>
<evidence type="ECO:0000256" key="3">
    <source>
        <dbReference type="ARBA" id="ARBA00023224"/>
    </source>
</evidence>
<dbReference type="CDD" id="cd11386">
    <property type="entry name" value="MCP_signal"/>
    <property type="match status" value="1"/>
</dbReference>
<dbReference type="PRINTS" id="PR00260">
    <property type="entry name" value="CHEMTRNSDUCR"/>
</dbReference>
<dbReference type="Pfam" id="PF18947">
    <property type="entry name" value="HAMP_2"/>
    <property type="match status" value="1"/>
</dbReference>
<dbReference type="Gene3D" id="1.10.287.950">
    <property type="entry name" value="Methyl-accepting chemotaxis protein"/>
    <property type="match status" value="1"/>
</dbReference>
<keyword evidence="8" id="KW-0812">Transmembrane</keyword>
<reference evidence="13" key="1">
    <citation type="submission" date="2019-11" db="EMBL/GenBank/DDBJ databases">
        <title>Isolation and characterization of two novel species in the genus Thiomicrorhabdus.</title>
        <authorList>
            <person name="Mochizuki J."/>
            <person name="Kojima H."/>
            <person name="Fukui M."/>
        </authorList>
    </citation>
    <scope>NUCLEOTIDE SEQUENCE [LARGE SCALE GENOMIC DNA]</scope>
    <source>
        <strain evidence="13">aks77</strain>
    </source>
</reference>
<dbReference type="Pfam" id="PF08447">
    <property type="entry name" value="PAS_3"/>
    <property type="match status" value="1"/>
</dbReference>
<feature type="region of interest" description="Disordered" evidence="7">
    <location>
        <begin position="493"/>
        <end position="520"/>
    </location>
</feature>
<dbReference type="NCBIfam" id="TIGR00229">
    <property type="entry name" value="sensory_box"/>
    <property type="match status" value="1"/>
</dbReference>
<keyword evidence="6" id="KW-0175">Coiled coil</keyword>
<dbReference type="Gene3D" id="1.20.120.30">
    <property type="entry name" value="Aspartate receptor, ligand-binding domain"/>
    <property type="match status" value="1"/>
</dbReference>
<feature type="domain" description="PAS" evidence="10">
    <location>
        <begin position="25"/>
        <end position="76"/>
    </location>
</feature>
<comment type="subcellular location">
    <subcellularLocation>
        <location evidence="1">Membrane</location>
    </subcellularLocation>
</comment>
<dbReference type="KEGG" id="tse:THMIRHAS_24210"/>
<feature type="coiled-coil region" evidence="6">
    <location>
        <begin position="705"/>
        <end position="732"/>
    </location>
</feature>
<dbReference type="InterPro" id="IPR003660">
    <property type="entry name" value="HAMP_dom"/>
</dbReference>
<proteinExistence type="inferred from homology"/>
<gene>
    <name evidence="12" type="ORF">THMIRHAS_24210</name>
</gene>
<dbReference type="GO" id="GO:0005886">
    <property type="term" value="C:plasma membrane"/>
    <property type="evidence" value="ECO:0007669"/>
    <property type="project" value="TreeGrafter"/>
</dbReference>
<evidence type="ECO:0000259" key="9">
    <source>
        <dbReference type="PROSITE" id="PS50111"/>
    </source>
</evidence>
<dbReference type="InterPro" id="IPR004090">
    <property type="entry name" value="Chemotax_Me-accpt_rcpt"/>
</dbReference>
<dbReference type="Pfam" id="PF00015">
    <property type="entry name" value="MCPsignal"/>
    <property type="match status" value="1"/>
</dbReference>
<evidence type="ECO:0000256" key="4">
    <source>
        <dbReference type="ARBA" id="ARBA00029447"/>
    </source>
</evidence>
<dbReference type="PROSITE" id="PS50885">
    <property type="entry name" value="HAMP"/>
    <property type="match status" value="1"/>
</dbReference>
<dbReference type="CDD" id="cd00130">
    <property type="entry name" value="PAS"/>
    <property type="match status" value="1"/>
</dbReference>
<name>A0A6F8PYH7_9GAMM</name>
<evidence type="ECO:0000313" key="12">
    <source>
        <dbReference type="EMBL" id="BBP47048.1"/>
    </source>
</evidence>
<keyword evidence="3 5" id="KW-0807">Transducer</keyword>
<dbReference type="InterPro" id="IPR013655">
    <property type="entry name" value="PAS_fold_3"/>
</dbReference>
<dbReference type="FunFam" id="1.10.287.950:FF:000001">
    <property type="entry name" value="Methyl-accepting chemotaxis sensory transducer"/>
    <property type="match status" value="1"/>
</dbReference>
<comment type="similarity">
    <text evidence="4">Belongs to the methyl-accepting chemotaxis (MCP) protein family.</text>
</comment>
<keyword evidence="8" id="KW-1133">Transmembrane helix</keyword>